<organism evidence="2 3">
    <name type="scientific">Elysia marginata</name>
    <dbReference type="NCBI Taxonomy" id="1093978"/>
    <lineage>
        <taxon>Eukaryota</taxon>
        <taxon>Metazoa</taxon>
        <taxon>Spiralia</taxon>
        <taxon>Lophotrochozoa</taxon>
        <taxon>Mollusca</taxon>
        <taxon>Gastropoda</taxon>
        <taxon>Heterobranchia</taxon>
        <taxon>Euthyneura</taxon>
        <taxon>Panpulmonata</taxon>
        <taxon>Sacoglossa</taxon>
        <taxon>Placobranchoidea</taxon>
        <taxon>Plakobranchidae</taxon>
        <taxon>Elysia</taxon>
    </lineage>
</organism>
<accession>A0AAV4I627</accession>
<feature type="chain" id="PRO_5043943636" description="Secreted protein" evidence="1">
    <location>
        <begin position="21"/>
        <end position="87"/>
    </location>
</feature>
<evidence type="ECO:0000256" key="1">
    <source>
        <dbReference type="SAM" id="SignalP"/>
    </source>
</evidence>
<dbReference type="Proteomes" id="UP000762676">
    <property type="component" value="Unassembled WGS sequence"/>
</dbReference>
<dbReference type="AlphaFoldDB" id="A0AAV4I627"/>
<reference evidence="2 3" key="1">
    <citation type="journal article" date="2021" name="Elife">
        <title>Chloroplast acquisition without the gene transfer in kleptoplastic sea slugs, Plakobranchus ocellatus.</title>
        <authorList>
            <person name="Maeda T."/>
            <person name="Takahashi S."/>
            <person name="Yoshida T."/>
            <person name="Shimamura S."/>
            <person name="Takaki Y."/>
            <person name="Nagai Y."/>
            <person name="Toyoda A."/>
            <person name="Suzuki Y."/>
            <person name="Arimoto A."/>
            <person name="Ishii H."/>
            <person name="Satoh N."/>
            <person name="Nishiyama T."/>
            <person name="Hasebe M."/>
            <person name="Maruyama T."/>
            <person name="Minagawa J."/>
            <person name="Obokata J."/>
            <person name="Shigenobu S."/>
        </authorList>
    </citation>
    <scope>NUCLEOTIDE SEQUENCE [LARGE SCALE GENOMIC DNA]</scope>
</reference>
<keyword evidence="1" id="KW-0732">Signal</keyword>
<name>A0AAV4I627_9GAST</name>
<feature type="signal peptide" evidence="1">
    <location>
        <begin position="1"/>
        <end position="20"/>
    </location>
</feature>
<keyword evidence="3" id="KW-1185">Reference proteome</keyword>
<dbReference type="EMBL" id="BMAT01009408">
    <property type="protein sequence ID" value="GFS05883.1"/>
    <property type="molecule type" value="Genomic_DNA"/>
</dbReference>
<evidence type="ECO:0008006" key="4">
    <source>
        <dbReference type="Google" id="ProtNLM"/>
    </source>
</evidence>
<sequence length="87" mass="9720">MFLFVGWRRVHCLLSQFVAAEIWTGQTGRAECLPSYMFVKNCGACASDGWRSANMVADTTYKVIYFAQENDIERQVVQDGLGSACSL</sequence>
<evidence type="ECO:0000313" key="3">
    <source>
        <dbReference type="Proteomes" id="UP000762676"/>
    </source>
</evidence>
<protein>
    <recommendedName>
        <fullName evidence="4">Secreted protein</fullName>
    </recommendedName>
</protein>
<gene>
    <name evidence="2" type="ORF">ElyMa_004693300</name>
</gene>
<proteinExistence type="predicted"/>
<comment type="caution">
    <text evidence="2">The sequence shown here is derived from an EMBL/GenBank/DDBJ whole genome shotgun (WGS) entry which is preliminary data.</text>
</comment>
<evidence type="ECO:0000313" key="2">
    <source>
        <dbReference type="EMBL" id="GFS05883.1"/>
    </source>
</evidence>